<feature type="compositionally biased region" description="Polar residues" evidence="1">
    <location>
        <begin position="186"/>
        <end position="198"/>
    </location>
</feature>
<evidence type="ECO:0000313" key="3">
    <source>
        <dbReference type="Proteomes" id="UP000008063"/>
    </source>
</evidence>
<dbReference type="EMBL" id="GL945481">
    <property type="protein sequence ID" value="EGN98255.1"/>
    <property type="molecule type" value="Genomic_DNA"/>
</dbReference>
<dbReference type="Proteomes" id="UP000008063">
    <property type="component" value="Unassembled WGS sequence"/>
</dbReference>
<gene>
    <name evidence="2" type="ORF">SERLA73DRAFT_74481</name>
</gene>
<keyword evidence="3" id="KW-1185">Reference proteome</keyword>
<sequence length="557" mass="59437">MAKELASQGIVCVNWPHGVLLPGEEQSSTAKPKSISDLTLSERSKLFAPRPSTITLQICAKVTMGTRKGKDQGHPSQAAHQDGTFDEDEPPAEPPARTGAKGGKKVEVVKVVPPQSKLLKSKSDPDTGYEDTLPAQKRKISAKASKHLAKQDAHSTHLQQENTTNKPQKAKKALATVKESQKSSHTESLPTTKGQSTSLMVGQSLPLTEPSSVNKSQKDAGVALHNECGEQLNPTLHKAGGVSKEGSVDLDKMFNLHYLTYKTLAAHANIPEPHDAMQPTTSAPPFISVASASLPSSTAEHPLVQHSSMPARLAGIEEGYPSVTPGNGRLTVQDVPTEDLYCVPGEGALHGEQVDGHYATSREQDNITALAGASQEPPPLLWTTWVIADNILWTAMLALVVALREGPLCDGQGPLHYSVEQVNTAAGKGTLQEPPLPLNNYTSSGRAEDLYCAPGEGACCVEDGASHYWEQVNVTAVRGSSQEPPPPVNNYVGHCGQDFVENHGGGAIASHRLSEGQYTDYRPSSSAMGGCIRDNGMSLAPWRKIHAMQDLTKDMVK</sequence>
<feature type="compositionally biased region" description="Polar residues" evidence="1">
    <location>
        <begin position="156"/>
        <end position="167"/>
    </location>
</feature>
<feature type="region of interest" description="Disordered" evidence="1">
    <location>
        <begin position="21"/>
        <end position="44"/>
    </location>
</feature>
<dbReference type="OrthoDB" id="2678497at2759"/>
<protein>
    <submittedName>
        <fullName evidence="2">Uncharacterized protein</fullName>
    </submittedName>
</protein>
<feature type="compositionally biased region" description="Polar residues" evidence="1">
    <location>
        <begin position="25"/>
        <end position="39"/>
    </location>
</feature>
<evidence type="ECO:0000256" key="1">
    <source>
        <dbReference type="SAM" id="MobiDB-lite"/>
    </source>
</evidence>
<dbReference type="InParanoid" id="F8PZD3"/>
<feature type="region of interest" description="Disordered" evidence="1">
    <location>
        <begin position="65"/>
        <end position="198"/>
    </location>
</feature>
<accession>F8PZD3</accession>
<dbReference type="AlphaFoldDB" id="F8PZD3"/>
<name>F8PZD3_SERL3</name>
<dbReference type="HOGENOM" id="CLU_489300_0_0_1"/>
<organism evidence="3">
    <name type="scientific">Serpula lacrymans var. lacrymans (strain S7.3)</name>
    <name type="common">Dry rot fungus</name>
    <dbReference type="NCBI Taxonomy" id="936435"/>
    <lineage>
        <taxon>Eukaryota</taxon>
        <taxon>Fungi</taxon>
        <taxon>Dikarya</taxon>
        <taxon>Basidiomycota</taxon>
        <taxon>Agaricomycotina</taxon>
        <taxon>Agaricomycetes</taxon>
        <taxon>Agaricomycetidae</taxon>
        <taxon>Boletales</taxon>
        <taxon>Coniophorineae</taxon>
        <taxon>Serpulaceae</taxon>
        <taxon>Serpula</taxon>
    </lineage>
</organism>
<proteinExistence type="predicted"/>
<evidence type="ECO:0000313" key="2">
    <source>
        <dbReference type="EMBL" id="EGN98255.1"/>
    </source>
</evidence>
<feature type="compositionally biased region" description="Basic residues" evidence="1">
    <location>
        <begin position="136"/>
        <end position="148"/>
    </location>
</feature>
<reference evidence="3" key="1">
    <citation type="journal article" date="2011" name="Science">
        <title>The plant cell wall-decomposing machinery underlies the functional diversity of forest fungi.</title>
        <authorList>
            <person name="Eastwood D.C."/>
            <person name="Floudas D."/>
            <person name="Binder M."/>
            <person name="Majcherczyk A."/>
            <person name="Schneider P."/>
            <person name="Aerts A."/>
            <person name="Asiegbu F.O."/>
            <person name="Baker S.E."/>
            <person name="Barry K."/>
            <person name="Bendiksby M."/>
            <person name="Blumentritt M."/>
            <person name="Coutinho P.M."/>
            <person name="Cullen D."/>
            <person name="de Vries R.P."/>
            <person name="Gathman A."/>
            <person name="Goodell B."/>
            <person name="Henrissat B."/>
            <person name="Ihrmark K."/>
            <person name="Kauserud H."/>
            <person name="Kohler A."/>
            <person name="LaButti K."/>
            <person name="Lapidus A."/>
            <person name="Lavin J.L."/>
            <person name="Lee Y.-H."/>
            <person name="Lindquist E."/>
            <person name="Lilly W."/>
            <person name="Lucas S."/>
            <person name="Morin E."/>
            <person name="Murat C."/>
            <person name="Oguiza J.A."/>
            <person name="Park J."/>
            <person name="Pisabarro A.G."/>
            <person name="Riley R."/>
            <person name="Rosling A."/>
            <person name="Salamov A."/>
            <person name="Schmidt O."/>
            <person name="Schmutz J."/>
            <person name="Skrede I."/>
            <person name="Stenlid J."/>
            <person name="Wiebenga A."/>
            <person name="Xie X."/>
            <person name="Kuees U."/>
            <person name="Hibbett D.S."/>
            <person name="Hoffmeister D."/>
            <person name="Hoegberg N."/>
            <person name="Martin F."/>
            <person name="Grigoriev I.V."/>
            <person name="Watkinson S.C."/>
        </authorList>
    </citation>
    <scope>NUCLEOTIDE SEQUENCE [LARGE SCALE GENOMIC DNA]</scope>
    <source>
        <strain evidence="3">strain S7.3</strain>
    </source>
</reference>